<organism evidence="2 3">
    <name type="scientific">Gigaspora rosea</name>
    <dbReference type="NCBI Taxonomy" id="44941"/>
    <lineage>
        <taxon>Eukaryota</taxon>
        <taxon>Fungi</taxon>
        <taxon>Fungi incertae sedis</taxon>
        <taxon>Mucoromycota</taxon>
        <taxon>Glomeromycotina</taxon>
        <taxon>Glomeromycetes</taxon>
        <taxon>Diversisporales</taxon>
        <taxon>Gigasporaceae</taxon>
        <taxon>Gigaspora</taxon>
    </lineage>
</organism>
<dbReference type="PANTHER" id="PTHR46306:SF1">
    <property type="entry name" value="BTB_POZ DOMAIN-CONTAINING PROTEIN 9"/>
    <property type="match status" value="1"/>
</dbReference>
<sequence>MENLLGKLSTDFLELLNDKEDYNVIINVGNSPNSKRFQAHSNILRYRSLYFKNELLDANKDENNIKTIELKHITIQQFDFIIKYIYGGIISLENLEISFILDLILISYEFLMYELAEHLETHLIENNKNRLLTKFPHVYEFAFKTYKLWKLQNWCINIASKYPEKIFDSDDFTSLQEYSLISLLKCDNLQMDEVKIWNYVIKWGLAQNPDLPNDPKIWSHENLLAMKLFSLG</sequence>
<accession>A0A397VNA8</accession>
<dbReference type="InterPro" id="IPR052407">
    <property type="entry name" value="BTB_POZ_domain_cont_9"/>
</dbReference>
<dbReference type="PANTHER" id="PTHR46306">
    <property type="entry name" value="BTB/POZ DOMAIN-CONTAINING PROTEIN 9"/>
    <property type="match status" value="1"/>
</dbReference>
<reference evidence="2 3" key="1">
    <citation type="submission" date="2018-06" db="EMBL/GenBank/DDBJ databases">
        <title>Comparative genomics reveals the genomic features of Rhizophagus irregularis, R. cerebriforme, R. diaphanum and Gigaspora rosea, and their symbiotic lifestyle signature.</title>
        <authorList>
            <person name="Morin E."/>
            <person name="San Clemente H."/>
            <person name="Chen E.C.H."/>
            <person name="De La Providencia I."/>
            <person name="Hainaut M."/>
            <person name="Kuo A."/>
            <person name="Kohler A."/>
            <person name="Murat C."/>
            <person name="Tang N."/>
            <person name="Roy S."/>
            <person name="Loubradou J."/>
            <person name="Henrissat B."/>
            <person name="Grigoriev I.V."/>
            <person name="Corradi N."/>
            <person name="Roux C."/>
            <person name="Martin F.M."/>
        </authorList>
    </citation>
    <scope>NUCLEOTIDE SEQUENCE [LARGE SCALE GENOMIC DNA]</scope>
    <source>
        <strain evidence="2 3">DAOM 194757</strain>
    </source>
</reference>
<dbReference type="Gene3D" id="1.25.40.420">
    <property type="match status" value="1"/>
</dbReference>
<dbReference type="EMBL" id="QKWP01000235">
    <property type="protein sequence ID" value="RIB23994.1"/>
    <property type="molecule type" value="Genomic_DNA"/>
</dbReference>
<dbReference type="InterPro" id="IPR000210">
    <property type="entry name" value="BTB/POZ_dom"/>
</dbReference>
<proteinExistence type="predicted"/>
<dbReference type="Pfam" id="PF00651">
    <property type="entry name" value="BTB"/>
    <property type="match status" value="1"/>
</dbReference>
<dbReference type="Pfam" id="PF07707">
    <property type="entry name" value="BACK"/>
    <property type="match status" value="1"/>
</dbReference>
<dbReference type="OrthoDB" id="2735536at2759"/>
<gene>
    <name evidence="2" type="ORF">C2G38_755471</name>
</gene>
<dbReference type="InterPro" id="IPR011333">
    <property type="entry name" value="SKP1/BTB/POZ_sf"/>
</dbReference>
<dbReference type="Gene3D" id="3.30.710.10">
    <property type="entry name" value="Potassium Channel Kv1.1, Chain A"/>
    <property type="match status" value="1"/>
</dbReference>
<dbReference type="PROSITE" id="PS50097">
    <property type="entry name" value="BTB"/>
    <property type="match status" value="1"/>
</dbReference>
<evidence type="ECO:0000313" key="3">
    <source>
        <dbReference type="Proteomes" id="UP000266673"/>
    </source>
</evidence>
<comment type="caution">
    <text evidence="2">The sequence shown here is derived from an EMBL/GenBank/DDBJ whole genome shotgun (WGS) entry which is preliminary data.</text>
</comment>
<dbReference type="Proteomes" id="UP000266673">
    <property type="component" value="Unassembled WGS sequence"/>
</dbReference>
<dbReference type="AlphaFoldDB" id="A0A397VNA8"/>
<name>A0A397VNA8_9GLOM</name>
<dbReference type="GO" id="GO:0005737">
    <property type="term" value="C:cytoplasm"/>
    <property type="evidence" value="ECO:0007669"/>
    <property type="project" value="TreeGrafter"/>
</dbReference>
<protein>
    <recommendedName>
        <fullName evidence="1">BTB domain-containing protein</fullName>
    </recommendedName>
</protein>
<evidence type="ECO:0000313" key="2">
    <source>
        <dbReference type="EMBL" id="RIB23994.1"/>
    </source>
</evidence>
<keyword evidence="3" id="KW-1185">Reference proteome</keyword>
<dbReference type="SMART" id="SM00225">
    <property type="entry name" value="BTB"/>
    <property type="match status" value="1"/>
</dbReference>
<dbReference type="SUPFAM" id="SSF54695">
    <property type="entry name" value="POZ domain"/>
    <property type="match status" value="1"/>
</dbReference>
<feature type="domain" description="BTB" evidence="1">
    <location>
        <begin position="22"/>
        <end position="94"/>
    </location>
</feature>
<dbReference type="InterPro" id="IPR011705">
    <property type="entry name" value="BACK"/>
</dbReference>
<evidence type="ECO:0000259" key="1">
    <source>
        <dbReference type="PROSITE" id="PS50097"/>
    </source>
</evidence>